<organism evidence="1">
    <name type="scientific">marine metagenome</name>
    <dbReference type="NCBI Taxonomy" id="408172"/>
    <lineage>
        <taxon>unclassified sequences</taxon>
        <taxon>metagenomes</taxon>
        <taxon>ecological metagenomes</taxon>
    </lineage>
</organism>
<accession>A0A383CPL1</accession>
<protein>
    <submittedName>
        <fullName evidence="1">Uncharacterized protein</fullName>
    </submittedName>
</protein>
<sequence length="87" mass="9793">MSKEDKLTPEQEKELIMLSAEIEAEAIAMRVDYEKHPSEESGSIVYVNELSTLLEDEDVKLGDKALVSSSQILAKELKKQKKKKGDK</sequence>
<dbReference type="EMBL" id="UINC01210701">
    <property type="protein sequence ID" value="SVE34296.1"/>
    <property type="molecule type" value="Genomic_DNA"/>
</dbReference>
<gene>
    <name evidence="1" type="ORF">METZ01_LOCUS487150</name>
</gene>
<name>A0A383CPL1_9ZZZZ</name>
<evidence type="ECO:0000313" key="1">
    <source>
        <dbReference type="EMBL" id="SVE34296.1"/>
    </source>
</evidence>
<dbReference type="AlphaFoldDB" id="A0A383CPL1"/>
<proteinExistence type="predicted"/>
<reference evidence="1" key="1">
    <citation type="submission" date="2018-05" db="EMBL/GenBank/DDBJ databases">
        <authorList>
            <person name="Lanie J.A."/>
            <person name="Ng W.-L."/>
            <person name="Kazmierczak K.M."/>
            <person name="Andrzejewski T.M."/>
            <person name="Davidsen T.M."/>
            <person name="Wayne K.J."/>
            <person name="Tettelin H."/>
            <person name="Glass J.I."/>
            <person name="Rusch D."/>
            <person name="Podicherti R."/>
            <person name="Tsui H.-C.T."/>
            <person name="Winkler M.E."/>
        </authorList>
    </citation>
    <scope>NUCLEOTIDE SEQUENCE</scope>
</reference>